<evidence type="ECO:0000256" key="3">
    <source>
        <dbReference type="ARBA" id="ARBA00023004"/>
    </source>
</evidence>
<dbReference type="PANTHER" id="PTHR19353:SF19">
    <property type="entry name" value="DELTA(5) FATTY ACID DESATURASE C-RELATED"/>
    <property type="match status" value="1"/>
</dbReference>
<keyword evidence="3" id="KW-0408">Iron</keyword>
<evidence type="ECO:0000256" key="4">
    <source>
        <dbReference type="SAM" id="Phobius"/>
    </source>
</evidence>
<dbReference type="Pfam" id="PF00487">
    <property type="entry name" value="FA_desaturase"/>
    <property type="match status" value="1"/>
</dbReference>
<feature type="transmembrane region" description="Helical" evidence="4">
    <location>
        <begin position="210"/>
        <end position="230"/>
    </location>
</feature>
<evidence type="ECO:0000256" key="2">
    <source>
        <dbReference type="ARBA" id="ARBA00008749"/>
    </source>
</evidence>
<dbReference type="InterPro" id="IPR005804">
    <property type="entry name" value="FA_desaturase_dom"/>
</dbReference>
<comment type="caution">
    <text evidence="6">The sequence shown here is derived from an EMBL/GenBank/DDBJ whole genome shotgun (WGS) entry which is preliminary data.</text>
</comment>
<dbReference type="EMBL" id="JAAVJL010000001">
    <property type="protein sequence ID" value="NMF56825.1"/>
    <property type="molecule type" value="Genomic_DNA"/>
</dbReference>
<keyword evidence="7" id="KW-1185">Reference proteome</keyword>
<accession>A0ABX1LL36</accession>
<sequence>MNNNLVDQSVLITQADYAKKLRPFLPAEAFLPDSNKVWILLINLMLLIVGWAIASYLDRWAWQYLWLYLPIAIVMGNSIATLGFSSHGLLHSSIITAPWLRQTLSLLGFAMLWMSPTLWKAVHNREHHNKTNSEQDPDRNYSHSQPNTWGKWLQNVFLPSSEVNPILLVIGLGHIWGMYVFRHLTSILFFNNRAATYPVATFSVSDKDRIAIAGETLVIFGIHIAVLASLHLSPLKILFGYFLPIWIGYAIAIFYILTHHLLCRMTSVNDVLVNTVSIRVPKILDILHVNFSYHTEHHIFPGMNPDYYPMVQKLLLTHYPDRFNLIDAKHAWKLLLQTPRHYLNETTFTDWSGQKIVNCPELGIAATKI</sequence>
<organism evidence="6 7">
    <name type="scientific">Pseudanabaena yagii GIHE-NHR1</name>
    <dbReference type="NCBI Taxonomy" id="2722753"/>
    <lineage>
        <taxon>Bacteria</taxon>
        <taxon>Bacillati</taxon>
        <taxon>Cyanobacteriota</taxon>
        <taxon>Cyanophyceae</taxon>
        <taxon>Pseudanabaenales</taxon>
        <taxon>Pseudanabaenaceae</taxon>
        <taxon>Pseudanabaena</taxon>
        <taxon>Pseudanabaena yagii</taxon>
    </lineage>
</organism>
<feature type="transmembrane region" description="Helical" evidence="4">
    <location>
        <begin position="64"/>
        <end position="84"/>
    </location>
</feature>
<evidence type="ECO:0000313" key="7">
    <source>
        <dbReference type="Proteomes" id="UP000738376"/>
    </source>
</evidence>
<dbReference type="InterPro" id="IPR012171">
    <property type="entry name" value="Fatty_acid_desaturase"/>
</dbReference>
<name>A0ABX1LL36_9CYAN</name>
<evidence type="ECO:0000313" key="6">
    <source>
        <dbReference type="EMBL" id="NMF56825.1"/>
    </source>
</evidence>
<feature type="transmembrane region" description="Helical" evidence="4">
    <location>
        <begin position="237"/>
        <end position="257"/>
    </location>
</feature>
<reference evidence="6 7" key="1">
    <citation type="submission" date="2020-03" db="EMBL/GenBank/DDBJ databases">
        <title>Draft Genome Sequence of 2-Methylisoborneol Producing Pseudanabaena yagii Strain GIHE-NHR1 Isolated from North Han River in South Korea.</title>
        <authorList>
            <person name="Jeong J."/>
        </authorList>
    </citation>
    <scope>NUCLEOTIDE SEQUENCE [LARGE SCALE GENOMIC DNA]</scope>
    <source>
        <strain evidence="6 7">GIHE-NHR1</strain>
    </source>
</reference>
<keyword evidence="4" id="KW-1133">Transmembrane helix</keyword>
<gene>
    <name evidence="6" type="ORF">HC246_02015</name>
</gene>
<keyword evidence="4" id="KW-0472">Membrane</keyword>
<dbReference type="RefSeq" id="WP_169361933.1">
    <property type="nucleotide sequence ID" value="NZ_JAAVJL010000001.1"/>
</dbReference>
<dbReference type="Proteomes" id="UP000738376">
    <property type="component" value="Unassembled WGS sequence"/>
</dbReference>
<keyword evidence="4" id="KW-0812">Transmembrane</keyword>
<feature type="domain" description="Fatty acid desaturase" evidence="5">
    <location>
        <begin position="66"/>
        <end position="320"/>
    </location>
</feature>
<feature type="transmembrane region" description="Helical" evidence="4">
    <location>
        <begin position="166"/>
        <end position="190"/>
    </location>
</feature>
<evidence type="ECO:0000259" key="5">
    <source>
        <dbReference type="Pfam" id="PF00487"/>
    </source>
</evidence>
<feature type="transmembrane region" description="Helical" evidence="4">
    <location>
        <begin position="37"/>
        <end position="57"/>
    </location>
</feature>
<dbReference type="PANTHER" id="PTHR19353">
    <property type="entry name" value="FATTY ACID DESATURASE 2"/>
    <property type="match status" value="1"/>
</dbReference>
<comment type="cofactor">
    <cofactor evidence="1">
        <name>Fe(2+)</name>
        <dbReference type="ChEBI" id="CHEBI:29033"/>
    </cofactor>
</comment>
<evidence type="ECO:0000256" key="1">
    <source>
        <dbReference type="ARBA" id="ARBA00001954"/>
    </source>
</evidence>
<protein>
    <submittedName>
        <fullName evidence="6">Fatty acid desaturase</fullName>
    </submittedName>
</protein>
<comment type="similarity">
    <text evidence="2">Belongs to the fatty acid desaturase type 2 family.</text>
</comment>
<proteinExistence type="inferred from homology"/>